<comment type="caution">
    <text evidence="1">The sequence shown here is derived from an EMBL/GenBank/DDBJ whole genome shotgun (WGS) entry which is preliminary data.</text>
</comment>
<keyword evidence="2" id="KW-1185">Reference proteome</keyword>
<evidence type="ECO:0000313" key="1">
    <source>
        <dbReference type="EMBL" id="KAJ9073171.1"/>
    </source>
</evidence>
<protein>
    <submittedName>
        <fullName evidence="1">Uncharacterized protein</fullName>
    </submittedName>
</protein>
<accession>A0ACC2TF18</accession>
<gene>
    <name evidence="1" type="ORF">DSO57_1019391</name>
</gene>
<sequence length="394" mass="41404">MEEPLSREGGFGWVVVCASFVMQACSFGLVSGFGVFFEHYARVVFPDTTKAQLSMIGTIAPMTMAFGSAITGRVCDVIGARLCVLLGAVFCGMGMFLAGFASTVWQLVLTQGLVFGLGGALVYVPANTVVAEWFVRRRGVAIGIAAAGSGVGGLVFSLLNGYLLEREGKQTCLFINAAILFVMLGGSALVIRSSPKHVARPPFKPAALFSPRLVGFAVAMLCAGLSFLVPIYYMPAYATKHGLSPSQGAWLVGTMNLASAVGRIAFGLLGDFLGHANVFIASLFLSSLALLIWHFNTQFSPLCIFAIIYGLASGGFAGGFSATCAELFGMENLATIMGVAYAPTGLGDLIGPTIGGAIIDATGDYHNLIIYTMSLFLLSSSLVLLTRFLKPSFH</sequence>
<evidence type="ECO:0000313" key="2">
    <source>
        <dbReference type="Proteomes" id="UP001165960"/>
    </source>
</evidence>
<dbReference type="EMBL" id="QTSX02002927">
    <property type="protein sequence ID" value="KAJ9073171.1"/>
    <property type="molecule type" value="Genomic_DNA"/>
</dbReference>
<organism evidence="1 2">
    <name type="scientific">Entomophthora muscae</name>
    <dbReference type="NCBI Taxonomy" id="34485"/>
    <lineage>
        <taxon>Eukaryota</taxon>
        <taxon>Fungi</taxon>
        <taxon>Fungi incertae sedis</taxon>
        <taxon>Zoopagomycota</taxon>
        <taxon>Entomophthoromycotina</taxon>
        <taxon>Entomophthoromycetes</taxon>
        <taxon>Entomophthorales</taxon>
        <taxon>Entomophthoraceae</taxon>
        <taxon>Entomophthora</taxon>
    </lineage>
</organism>
<name>A0ACC2TF18_9FUNG</name>
<proteinExistence type="predicted"/>
<dbReference type="Proteomes" id="UP001165960">
    <property type="component" value="Unassembled WGS sequence"/>
</dbReference>
<reference evidence="1" key="1">
    <citation type="submission" date="2022-04" db="EMBL/GenBank/DDBJ databases">
        <title>Genome of the entomopathogenic fungus Entomophthora muscae.</title>
        <authorList>
            <person name="Elya C."/>
            <person name="Lovett B.R."/>
            <person name="Lee E."/>
            <person name="Macias A.M."/>
            <person name="Hajek A.E."/>
            <person name="De Bivort B.L."/>
            <person name="Kasson M.T."/>
            <person name="De Fine Licht H.H."/>
            <person name="Stajich J.E."/>
        </authorList>
    </citation>
    <scope>NUCLEOTIDE SEQUENCE</scope>
    <source>
        <strain evidence="1">Berkeley</strain>
    </source>
</reference>